<dbReference type="GeneID" id="87582720"/>
<gene>
    <name evidence="2" type="ORF">HMPREF1015_01103</name>
</gene>
<dbReference type="PROSITE" id="PS50880">
    <property type="entry name" value="TOPRIM"/>
    <property type="match status" value="1"/>
</dbReference>
<dbReference type="InterPro" id="IPR034141">
    <property type="entry name" value="TOPRIM_RNase_M5-like"/>
</dbReference>
<evidence type="ECO:0000313" key="3">
    <source>
        <dbReference type="Proteomes" id="UP000011747"/>
    </source>
</evidence>
<dbReference type="Gene3D" id="3.40.1360.10">
    <property type="match status" value="1"/>
</dbReference>
<dbReference type="PATRIC" id="fig|665952.3.peg.221"/>
<evidence type="ECO:0000313" key="2">
    <source>
        <dbReference type="EMBL" id="EHL79551.1"/>
    </source>
</evidence>
<reference evidence="2 3" key="1">
    <citation type="submission" date="2011-09" db="EMBL/GenBank/DDBJ databases">
        <title>The Genome Sequence of Bacillus smithii 7_3_47FAA.</title>
        <authorList>
            <consortium name="The Broad Institute Genome Sequencing Platform"/>
            <person name="Earl A."/>
            <person name="Ward D."/>
            <person name="Feldgarden M."/>
            <person name="Gevers D."/>
            <person name="Daigneault M."/>
            <person name="Strauss J."/>
            <person name="Allen-Vercoe E."/>
            <person name="Young S.K."/>
            <person name="Zeng Q."/>
            <person name="Gargeya S."/>
            <person name="Fitzgerald M."/>
            <person name="Haas B."/>
            <person name="Abouelleil A."/>
            <person name="Alvarado L."/>
            <person name="Arachchi H.M."/>
            <person name="Berlin A."/>
            <person name="Brown A."/>
            <person name="Chapman S.B."/>
            <person name="Chen Z."/>
            <person name="Dunbar C."/>
            <person name="Freedman E."/>
            <person name="Gearin G."/>
            <person name="Goldberg J."/>
            <person name="Griggs A."/>
            <person name="Gujja S."/>
            <person name="Heiman D."/>
            <person name="Howarth C."/>
            <person name="Larson L."/>
            <person name="Lui A."/>
            <person name="MacDonald P.J.P."/>
            <person name="Montmayeur A."/>
            <person name="Murphy C."/>
            <person name="Neiman D."/>
            <person name="Pearson M."/>
            <person name="Priest M."/>
            <person name="Roberts A."/>
            <person name="Saif S."/>
            <person name="Shea T."/>
            <person name="Shenoy N."/>
            <person name="Sisk P."/>
            <person name="Stolte C."/>
            <person name="Sykes S."/>
            <person name="Wortman J."/>
            <person name="Nusbaum C."/>
            <person name="Birren B."/>
        </authorList>
    </citation>
    <scope>NUCLEOTIDE SEQUENCE [LARGE SCALE GENOMIC DNA]</scope>
    <source>
        <strain evidence="2 3">7_3_47FAA</strain>
    </source>
</reference>
<name>G9QH44_9BACI</name>
<dbReference type="RefSeq" id="WP_003352495.1">
    <property type="nucleotide sequence ID" value="NZ_JH414740.1"/>
</dbReference>
<dbReference type="GO" id="GO:0006364">
    <property type="term" value="P:rRNA processing"/>
    <property type="evidence" value="ECO:0007669"/>
    <property type="project" value="TreeGrafter"/>
</dbReference>
<dbReference type="AlphaFoldDB" id="G9QH44"/>
<comment type="caution">
    <text evidence="2">The sequence shown here is derived from an EMBL/GenBank/DDBJ whole genome shotgun (WGS) entry which is preliminary data.</text>
</comment>
<dbReference type="SMART" id="SM00493">
    <property type="entry name" value="TOPRIM"/>
    <property type="match status" value="1"/>
</dbReference>
<dbReference type="Proteomes" id="UP000011747">
    <property type="component" value="Unassembled WGS sequence"/>
</dbReference>
<proteinExistence type="predicted"/>
<dbReference type="PANTHER" id="PTHR39156">
    <property type="entry name" value="RIBONUCLEASE M5"/>
    <property type="match status" value="1"/>
</dbReference>
<dbReference type="EMBL" id="ACWF01000007">
    <property type="protein sequence ID" value="EHL79551.1"/>
    <property type="molecule type" value="Genomic_DNA"/>
</dbReference>
<evidence type="ECO:0000259" key="1">
    <source>
        <dbReference type="PROSITE" id="PS50880"/>
    </source>
</evidence>
<dbReference type="Pfam" id="PF01751">
    <property type="entry name" value="Toprim"/>
    <property type="match status" value="1"/>
</dbReference>
<dbReference type="GO" id="GO:0043822">
    <property type="term" value="F:ribonuclease M5 activity"/>
    <property type="evidence" value="ECO:0007669"/>
    <property type="project" value="TreeGrafter"/>
</dbReference>
<protein>
    <recommendedName>
        <fullName evidence="1">Toprim domain-containing protein</fullName>
    </recommendedName>
</protein>
<organism evidence="2 3">
    <name type="scientific">Bacillus smithii 7_3_47FAA</name>
    <dbReference type="NCBI Taxonomy" id="665952"/>
    <lineage>
        <taxon>Bacteria</taxon>
        <taxon>Bacillati</taxon>
        <taxon>Bacillota</taxon>
        <taxon>Bacilli</taxon>
        <taxon>Bacillales</taxon>
        <taxon>Bacillaceae</taxon>
        <taxon>Bacillus</taxon>
    </lineage>
</organism>
<accession>G9QH44</accession>
<dbReference type="SUPFAM" id="SSF110455">
    <property type="entry name" value="Toprim domain"/>
    <property type="match status" value="1"/>
</dbReference>
<dbReference type="CDD" id="cd01027">
    <property type="entry name" value="TOPRIM_RNase_M5_like"/>
    <property type="match status" value="1"/>
</dbReference>
<keyword evidence="3" id="KW-1185">Reference proteome</keyword>
<dbReference type="InterPro" id="IPR006171">
    <property type="entry name" value="TOPRIM_dom"/>
</dbReference>
<dbReference type="HOGENOM" id="CLU_140818_1_0_9"/>
<sequence>MNGTDKVIIVEGTSDKRKIQAIIKEPVEIICTNGTIGLSKMDDLVDRLYGRDVYILVDADTAGEKLRKMFKREFPEARHLYVDRAFTEVENTPFRYLAAILLSAGIDIDTKYIEKDDESGI</sequence>
<dbReference type="PANTHER" id="PTHR39156:SF2">
    <property type="entry name" value="DNA PRIMASE (BACTERIAL TYPE) AND SMALL PRIMASE-LIKE PROTEINS"/>
    <property type="match status" value="1"/>
</dbReference>
<feature type="domain" description="Toprim" evidence="1">
    <location>
        <begin position="5"/>
        <end position="93"/>
    </location>
</feature>